<dbReference type="EC" id="4.3.1.12" evidence="3"/>
<evidence type="ECO:0000313" key="4">
    <source>
        <dbReference type="Proteomes" id="UP000295132"/>
    </source>
</evidence>
<evidence type="ECO:0000313" key="3">
    <source>
        <dbReference type="EMBL" id="TDK63082.1"/>
    </source>
</evidence>
<proteinExistence type="inferred from homology"/>
<dbReference type="Pfam" id="PF02423">
    <property type="entry name" value="OCD_Mu_crystall"/>
    <property type="match status" value="1"/>
</dbReference>
<dbReference type="EMBL" id="JAVGVR010000001">
    <property type="protein sequence ID" value="MDQ6597496.1"/>
    <property type="molecule type" value="Genomic_DNA"/>
</dbReference>
<keyword evidence="3" id="KW-0456">Lyase</keyword>
<evidence type="ECO:0000256" key="1">
    <source>
        <dbReference type="ARBA" id="ARBA00008903"/>
    </source>
</evidence>
<dbReference type="Gene3D" id="3.40.50.720">
    <property type="entry name" value="NAD(P)-binding Rossmann-like Domain"/>
    <property type="match status" value="1"/>
</dbReference>
<protein>
    <submittedName>
        <fullName evidence="2">NAD(P)-binding domain-containing protein</fullName>
    </submittedName>
    <submittedName>
        <fullName evidence="3">Ornithine cyclodeaminase family protein</fullName>
        <ecNumber evidence="3">4.3.1.12</ecNumber>
    </submittedName>
</protein>
<comment type="caution">
    <text evidence="3">The sequence shown here is derived from an EMBL/GenBank/DDBJ whole genome shotgun (WGS) entry which is preliminary data.</text>
</comment>
<dbReference type="Proteomes" id="UP000295132">
    <property type="component" value="Unassembled WGS sequence"/>
</dbReference>
<evidence type="ECO:0000313" key="2">
    <source>
        <dbReference type="EMBL" id="MDQ6597496.1"/>
    </source>
</evidence>
<dbReference type="Gene3D" id="3.30.1780.10">
    <property type="entry name" value="ornithine cyclodeaminase, domain 1"/>
    <property type="match status" value="1"/>
</dbReference>
<reference evidence="2" key="2">
    <citation type="submission" date="2023-08" db="EMBL/GenBank/DDBJ databases">
        <title>Nitrogen cycling bacteria in agricultural field soils.</title>
        <authorList>
            <person name="Jang J."/>
        </authorList>
    </citation>
    <scope>NUCLEOTIDE SEQUENCE</scope>
    <source>
        <strain evidence="2">PS3-36</strain>
    </source>
</reference>
<accession>A0A4R5VXE4</accession>
<dbReference type="GO" id="GO:0008473">
    <property type="term" value="F:ornithine cyclodeaminase activity"/>
    <property type="evidence" value="ECO:0007669"/>
    <property type="project" value="UniProtKB-EC"/>
</dbReference>
<dbReference type="EMBL" id="SMYO01000003">
    <property type="protein sequence ID" value="TDK63082.1"/>
    <property type="molecule type" value="Genomic_DNA"/>
</dbReference>
<dbReference type="SUPFAM" id="SSF51735">
    <property type="entry name" value="NAD(P)-binding Rossmann-fold domains"/>
    <property type="match status" value="1"/>
</dbReference>
<dbReference type="PIRSF" id="PIRSF001439">
    <property type="entry name" value="CryM"/>
    <property type="match status" value="1"/>
</dbReference>
<evidence type="ECO:0000313" key="5">
    <source>
        <dbReference type="Proteomes" id="UP001178888"/>
    </source>
</evidence>
<dbReference type="PANTHER" id="PTHR13812">
    <property type="entry name" value="KETIMINE REDUCTASE MU-CRYSTALLIN"/>
    <property type="match status" value="1"/>
</dbReference>
<comment type="similarity">
    <text evidence="1">Belongs to the ornithine cyclodeaminase/mu-crystallin family.</text>
</comment>
<dbReference type="Proteomes" id="UP001178888">
    <property type="component" value="Unassembled WGS sequence"/>
</dbReference>
<dbReference type="InterPro" id="IPR036291">
    <property type="entry name" value="NAD(P)-bd_dom_sf"/>
</dbReference>
<organism evidence="3 4">
    <name type="scientific">Bacillus salipaludis</name>
    <dbReference type="NCBI Taxonomy" id="2547811"/>
    <lineage>
        <taxon>Bacteria</taxon>
        <taxon>Bacillati</taxon>
        <taxon>Bacillota</taxon>
        <taxon>Bacilli</taxon>
        <taxon>Bacillales</taxon>
        <taxon>Bacillaceae</taxon>
        <taxon>Bacillus</taxon>
    </lineage>
</organism>
<dbReference type="FunFam" id="3.40.50.720:FF:000311">
    <property type="entry name" value="Ornithine cyclodeaminase"/>
    <property type="match status" value="1"/>
</dbReference>
<dbReference type="InterPro" id="IPR023401">
    <property type="entry name" value="ODC_N"/>
</dbReference>
<gene>
    <name evidence="3" type="ORF">E2K98_06400</name>
    <name evidence="2" type="ORF">RCG21_14195</name>
</gene>
<dbReference type="PANTHER" id="PTHR13812:SF19">
    <property type="entry name" value="KETIMINE REDUCTASE MU-CRYSTALLIN"/>
    <property type="match status" value="1"/>
</dbReference>
<dbReference type="RefSeq" id="WP_133333427.1">
    <property type="nucleotide sequence ID" value="NZ_JAVGVR010000001.1"/>
</dbReference>
<sequence length="327" mass="34910">MLVISEEEIKKAVTMEDVMKAVEVALVEYSEGRTVTPVRTAISTSQTEGTALFMPSLVEYGGGLGVKFVSVFPKNKDKTIYGVMVLSDVETGQPLALMESSSLTVLRTGAASGLATKYLAKEDALVLGVIGTGSQARGLIEAILHVRPSVREIRLYNRTKSKASVLAEELKARYQEKCPEIVIADEADEAVRAADIIVTATTSERPVFSAESVALGVHINGVGSFKPSMQEIPTEIITSAAKVVVEAKEAALEECGDLINPIEAGLFQADDLYGELGEIINGMRTGRESNEEITVFKSVGLAAMDVVVAKAIYDKALELGIGQKVKL</sequence>
<dbReference type="GO" id="GO:0016491">
    <property type="term" value="F:oxidoreductase activity"/>
    <property type="evidence" value="ECO:0007669"/>
    <property type="project" value="UniProtKB-ARBA"/>
</dbReference>
<dbReference type="AlphaFoldDB" id="A0A4R5VXE4"/>
<dbReference type="InterPro" id="IPR003462">
    <property type="entry name" value="ODC_Mu_crystall"/>
</dbReference>
<keyword evidence="5" id="KW-1185">Reference proteome</keyword>
<reference evidence="3 4" key="1">
    <citation type="submission" date="2019-03" db="EMBL/GenBank/DDBJ databases">
        <title>Bacillus niacini sp. nov. a Nicotinate-Metabolizing Mesophile Isolated from Soil.</title>
        <authorList>
            <person name="Zhang G."/>
        </authorList>
    </citation>
    <scope>NUCLEOTIDE SEQUENCE [LARGE SCALE GENOMIC DNA]</scope>
    <source>
        <strain evidence="3 4">WN066</strain>
    </source>
</reference>
<name>A0A4R5VXE4_9BACI</name>
<dbReference type="GO" id="GO:0005737">
    <property type="term" value="C:cytoplasm"/>
    <property type="evidence" value="ECO:0007669"/>
    <property type="project" value="TreeGrafter"/>
</dbReference>
<dbReference type="GO" id="GO:0019752">
    <property type="term" value="P:carboxylic acid metabolic process"/>
    <property type="evidence" value="ECO:0007669"/>
    <property type="project" value="UniProtKB-ARBA"/>
</dbReference>